<accession>A0A833WEE2</accession>
<dbReference type="Pfam" id="PF13837">
    <property type="entry name" value="Myb_DNA-bind_4"/>
    <property type="match status" value="1"/>
</dbReference>
<evidence type="ECO:0000259" key="3">
    <source>
        <dbReference type="Pfam" id="PF13837"/>
    </source>
</evidence>
<feature type="region of interest" description="Disordered" evidence="2">
    <location>
        <begin position="187"/>
        <end position="209"/>
    </location>
</feature>
<evidence type="ECO:0000313" key="4">
    <source>
        <dbReference type="EMBL" id="KAF4039022.1"/>
    </source>
</evidence>
<evidence type="ECO:0000256" key="1">
    <source>
        <dbReference type="SAM" id="Coils"/>
    </source>
</evidence>
<feature type="region of interest" description="Disordered" evidence="2">
    <location>
        <begin position="21"/>
        <end position="61"/>
    </location>
</feature>
<keyword evidence="1" id="KW-0175">Coiled coil</keyword>
<protein>
    <submittedName>
        <fullName evidence="4">Myb/SANT-like DNA-binding domain</fullName>
    </submittedName>
</protein>
<organism evidence="4 5">
    <name type="scientific">Phytophthora infestans</name>
    <name type="common">Potato late blight agent</name>
    <name type="synonym">Botrytis infestans</name>
    <dbReference type="NCBI Taxonomy" id="4787"/>
    <lineage>
        <taxon>Eukaryota</taxon>
        <taxon>Sar</taxon>
        <taxon>Stramenopiles</taxon>
        <taxon>Oomycota</taxon>
        <taxon>Peronosporomycetes</taxon>
        <taxon>Peronosporales</taxon>
        <taxon>Peronosporaceae</taxon>
        <taxon>Phytophthora</taxon>
    </lineage>
</organism>
<dbReference type="GO" id="GO:0003677">
    <property type="term" value="F:DNA binding"/>
    <property type="evidence" value="ECO:0007669"/>
    <property type="project" value="UniProtKB-KW"/>
</dbReference>
<dbReference type="InterPro" id="IPR044822">
    <property type="entry name" value="Myb_DNA-bind_4"/>
</dbReference>
<dbReference type="AlphaFoldDB" id="A0A833WEE2"/>
<feature type="coiled-coil region" evidence="1">
    <location>
        <begin position="267"/>
        <end position="298"/>
    </location>
</feature>
<dbReference type="EMBL" id="WSZM01000184">
    <property type="protein sequence ID" value="KAF4039022.1"/>
    <property type="molecule type" value="Genomic_DNA"/>
</dbReference>
<sequence>MEQTQTTRIALGEAAGCSDQAAVDSIREQTTSGVDADISGAEGGTAALPRERDAQATKTTASWSDEDVEELFRLRYKGLVNRFKNTRDTKRIKYAWALLASTLSVNQGKVFTDQQCQAKMKNMKSKWASAREAEGRTGNGGPVRPPKHYTIMKDYWGDATGMNNRPYLSTEDSDIILTVCEAASGDASMTSDSASSERHERRTLSEACSASSSNRVKRVRTQGECVEAGLSAVAKGFSKGLEAIGKGLASVRNEGSESLTVMVQKRTELLREQSERAHAQNEQLLKQLQAQSEQLSIQNGHISALLNLLQRSR</sequence>
<name>A0A833WEE2_PHYIN</name>
<keyword evidence="4" id="KW-0238">DNA-binding</keyword>
<dbReference type="Proteomes" id="UP000602510">
    <property type="component" value="Unassembled WGS sequence"/>
</dbReference>
<reference evidence="4" key="1">
    <citation type="submission" date="2020-04" db="EMBL/GenBank/DDBJ databases">
        <title>Hybrid Assembly of Korean Phytophthora infestans isolates.</title>
        <authorList>
            <person name="Prokchorchik M."/>
            <person name="Lee Y."/>
            <person name="Seo J."/>
            <person name="Cho J.-H."/>
            <person name="Park Y.-E."/>
            <person name="Jang D.-C."/>
            <person name="Im J.-S."/>
            <person name="Choi J.-G."/>
            <person name="Park H.-J."/>
            <person name="Lee G.-B."/>
            <person name="Lee Y.-G."/>
            <person name="Hong S.-Y."/>
            <person name="Cho K."/>
            <person name="Sohn K.H."/>
        </authorList>
    </citation>
    <scope>NUCLEOTIDE SEQUENCE</scope>
    <source>
        <strain evidence="4">KR_1_A1</strain>
    </source>
</reference>
<gene>
    <name evidence="4" type="ORF">GN244_ATG09013</name>
</gene>
<keyword evidence="5" id="KW-1185">Reference proteome</keyword>
<feature type="compositionally biased region" description="Basic and acidic residues" evidence="2">
    <location>
        <begin position="195"/>
        <end position="204"/>
    </location>
</feature>
<evidence type="ECO:0000256" key="2">
    <source>
        <dbReference type="SAM" id="MobiDB-lite"/>
    </source>
</evidence>
<feature type="domain" description="Myb/SANT-like DNA-binding" evidence="3">
    <location>
        <begin position="62"/>
        <end position="151"/>
    </location>
</feature>
<proteinExistence type="predicted"/>
<evidence type="ECO:0000313" key="5">
    <source>
        <dbReference type="Proteomes" id="UP000602510"/>
    </source>
</evidence>
<comment type="caution">
    <text evidence="4">The sequence shown here is derived from an EMBL/GenBank/DDBJ whole genome shotgun (WGS) entry which is preliminary data.</text>
</comment>